<keyword evidence="3" id="KW-1185">Reference proteome</keyword>
<reference evidence="2 3" key="1">
    <citation type="journal article" date="2023" name="Int. J. Mol. Sci.">
        <title>Pathogenicity and Genomic Characterization of a Novel Genospecies, Bacillus shihchuchen, of the Bacillus cereus Group Isolated from Chinese Softshell Turtle (Pelodiscus sinensis).</title>
        <authorList>
            <person name="Cheng L.W."/>
            <person name="Byadgi O.V."/>
            <person name="Tsai C.E."/>
            <person name="Wang P.C."/>
            <person name="Chen S.C."/>
        </authorList>
    </citation>
    <scope>NUCLEOTIDE SEQUENCE [LARGE SCALE GENOMIC DNA]</scope>
    <source>
        <strain evidence="2 3">QF108-045</strain>
    </source>
</reference>
<organism evidence="2 3">
    <name type="scientific">Bacillus shihchuchen</name>
    <dbReference type="NCBI Taxonomy" id="3036942"/>
    <lineage>
        <taxon>Bacteria</taxon>
        <taxon>Bacillati</taxon>
        <taxon>Bacillota</taxon>
        <taxon>Bacilli</taxon>
        <taxon>Bacillales</taxon>
        <taxon>Bacillaceae</taxon>
        <taxon>Bacillus</taxon>
        <taxon>Bacillus cereus group</taxon>
    </lineage>
</organism>
<evidence type="ECO:0000313" key="3">
    <source>
        <dbReference type="Proteomes" id="UP001229716"/>
    </source>
</evidence>
<evidence type="ECO:0000256" key="1">
    <source>
        <dbReference type="SAM" id="Phobius"/>
    </source>
</evidence>
<feature type="transmembrane region" description="Helical" evidence="1">
    <location>
        <begin position="21"/>
        <end position="43"/>
    </location>
</feature>
<keyword evidence="1" id="KW-0812">Transmembrane</keyword>
<proteinExistence type="predicted"/>
<accession>A0ABT7KUY8</accession>
<sequence length="56" mass="6400">MAKQKQRGTKAKARRTIKPTLYYEIVGLTLFALSIITILQLGVVGNRLCYFSLLLW</sequence>
<protein>
    <submittedName>
        <fullName evidence="2">Uncharacterized protein</fullName>
    </submittedName>
</protein>
<evidence type="ECO:0000313" key="2">
    <source>
        <dbReference type="EMBL" id="MDL2417558.1"/>
    </source>
</evidence>
<dbReference type="EMBL" id="JASWHZ010000001">
    <property type="protein sequence ID" value="MDL2417558.1"/>
    <property type="molecule type" value="Genomic_DNA"/>
</dbReference>
<dbReference type="Proteomes" id="UP001229716">
    <property type="component" value="Unassembled WGS sequence"/>
</dbReference>
<gene>
    <name evidence="2" type="ORF">P6F46_08015</name>
</gene>
<keyword evidence="1" id="KW-1133">Transmembrane helix</keyword>
<comment type="caution">
    <text evidence="2">The sequence shown here is derived from an EMBL/GenBank/DDBJ whole genome shotgun (WGS) entry which is preliminary data.</text>
</comment>
<keyword evidence="1" id="KW-0472">Membrane</keyword>
<name>A0ABT7KUY8_9BACI</name>